<dbReference type="Pfam" id="PF10223">
    <property type="entry name" value="Menorin_N"/>
    <property type="match status" value="1"/>
</dbReference>
<evidence type="ECO:0000313" key="3">
    <source>
        <dbReference type="EMBL" id="CAD7197588.1"/>
    </source>
</evidence>
<dbReference type="EMBL" id="OA565723">
    <property type="protein sequence ID" value="CAD7197588.1"/>
    <property type="molecule type" value="Genomic_DNA"/>
</dbReference>
<dbReference type="PANTHER" id="PTHR21184">
    <property type="entry name" value="MENORIN (DENDRITIC BRANCHING PROTEIN)"/>
    <property type="match status" value="1"/>
</dbReference>
<protein>
    <recommendedName>
        <fullName evidence="2">Menorin-like domain-containing protein</fullName>
    </recommendedName>
</protein>
<comment type="similarity">
    <text evidence="1">Belongs to the menorin family.</text>
</comment>
<sequence>MCSYKILNGGTTMKGSCFPWQTSVMCFYLILALMKIASCEVLPNIKEFFPYIKNDLTKVTWAHDIATNNGIKVAKSAKAMMISSYITICYYKLTPWMEKDGMFTTAITLEELLDKVAKVKSMGVQLNLRSTFELKQAIKVLQAMRRKLTFPLWLNAVTDNMEDKDVDEFLSLCTHNFPEATISIGWSRMGQKAPSKPVKYNVELITKMKNTLILNNVTQTVAFPVEIRSAALSLDTLPALKDVHGITDSALYIYGRLTGADDYLGVVSQIRNLIKSFGKDRVYLDLHVNLVKDLI</sequence>
<reference evidence="3" key="1">
    <citation type="submission" date="2020-11" db="EMBL/GenBank/DDBJ databases">
        <authorList>
            <person name="Tran Van P."/>
        </authorList>
    </citation>
    <scope>NUCLEOTIDE SEQUENCE</scope>
</reference>
<feature type="domain" description="Menorin-like" evidence="2">
    <location>
        <begin position="55"/>
        <end position="288"/>
    </location>
</feature>
<evidence type="ECO:0000256" key="1">
    <source>
        <dbReference type="ARBA" id="ARBA00044953"/>
    </source>
</evidence>
<organism evidence="3">
    <name type="scientific">Timema douglasi</name>
    <name type="common">Walking stick</name>
    <dbReference type="NCBI Taxonomy" id="61478"/>
    <lineage>
        <taxon>Eukaryota</taxon>
        <taxon>Metazoa</taxon>
        <taxon>Ecdysozoa</taxon>
        <taxon>Arthropoda</taxon>
        <taxon>Hexapoda</taxon>
        <taxon>Insecta</taxon>
        <taxon>Pterygota</taxon>
        <taxon>Neoptera</taxon>
        <taxon>Polyneoptera</taxon>
        <taxon>Phasmatodea</taxon>
        <taxon>Timematodea</taxon>
        <taxon>Timematoidea</taxon>
        <taxon>Timematidae</taxon>
        <taxon>Timema</taxon>
    </lineage>
</organism>
<evidence type="ECO:0000259" key="2">
    <source>
        <dbReference type="Pfam" id="PF10223"/>
    </source>
</evidence>
<accession>A0A7R8Z8K2</accession>
<dbReference type="AlphaFoldDB" id="A0A7R8Z8K2"/>
<dbReference type="GO" id="GO:0005615">
    <property type="term" value="C:extracellular space"/>
    <property type="evidence" value="ECO:0007669"/>
    <property type="project" value="TreeGrafter"/>
</dbReference>
<dbReference type="PANTHER" id="PTHR21184:SF6">
    <property type="entry name" value="CONSERVED PLASMA MEMBRANE PROTEIN"/>
    <property type="match status" value="1"/>
</dbReference>
<name>A0A7R8Z8K2_TIMDO</name>
<dbReference type="InterPro" id="IPR019356">
    <property type="entry name" value="Menorin_dom"/>
</dbReference>
<gene>
    <name evidence="3" type="ORF">TDIB3V08_LOCUS3891</name>
</gene>
<proteinExistence type="inferred from homology"/>